<keyword evidence="2" id="KW-0833">Ubl conjugation pathway</keyword>
<dbReference type="FunFam" id="1.25.10.10:FF:000300">
    <property type="entry name" value="U-box domain-containing protein 4"/>
    <property type="match status" value="1"/>
</dbReference>
<proteinExistence type="predicted"/>
<comment type="caution">
    <text evidence="5">The sequence shown here is derived from an EMBL/GenBank/DDBJ whole genome shotgun (WGS) entry which is preliminary data.</text>
</comment>
<dbReference type="PANTHER" id="PTHR23315">
    <property type="entry name" value="U BOX DOMAIN-CONTAINING"/>
    <property type="match status" value="1"/>
</dbReference>
<dbReference type="InterPro" id="IPR058678">
    <property type="entry name" value="ARM_PUB"/>
</dbReference>
<dbReference type="SMART" id="SM00185">
    <property type="entry name" value="ARM"/>
    <property type="match status" value="5"/>
</dbReference>
<gene>
    <name evidence="5" type="primary">PUB4_14</name>
    <name evidence="5" type="ORF">CK203_025172</name>
</gene>
<evidence type="ECO:0000313" key="5">
    <source>
        <dbReference type="EMBL" id="RVX07628.1"/>
    </source>
</evidence>
<evidence type="ECO:0000256" key="1">
    <source>
        <dbReference type="ARBA" id="ARBA00022737"/>
    </source>
</evidence>
<evidence type="ECO:0000256" key="2">
    <source>
        <dbReference type="ARBA" id="ARBA00022786"/>
    </source>
</evidence>
<dbReference type="AlphaFoldDB" id="A0A438JF98"/>
<organism evidence="5 6">
    <name type="scientific">Vitis vinifera</name>
    <name type="common">Grape</name>
    <dbReference type="NCBI Taxonomy" id="29760"/>
    <lineage>
        <taxon>Eukaryota</taxon>
        <taxon>Viridiplantae</taxon>
        <taxon>Streptophyta</taxon>
        <taxon>Embryophyta</taxon>
        <taxon>Tracheophyta</taxon>
        <taxon>Spermatophyta</taxon>
        <taxon>Magnoliopsida</taxon>
        <taxon>eudicotyledons</taxon>
        <taxon>Gunneridae</taxon>
        <taxon>Pentapetalae</taxon>
        <taxon>rosids</taxon>
        <taxon>Vitales</taxon>
        <taxon>Vitaceae</taxon>
        <taxon>Viteae</taxon>
        <taxon>Vitis</taxon>
    </lineage>
</organism>
<dbReference type="InterPro" id="IPR011989">
    <property type="entry name" value="ARM-like"/>
</dbReference>
<evidence type="ECO:0000259" key="4">
    <source>
        <dbReference type="Pfam" id="PF25598"/>
    </source>
</evidence>
<name>A0A438JF98_VITVI</name>
<evidence type="ECO:0000256" key="3">
    <source>
        <dbReference type="PROSITE-ProRule" id="PRU00259"/>
    </source>
</evidence>
<sequence>MESELHFPTTPSDPDTPRTATTAVNRTLHLLQSDDPDSQIQAAKEIRRLTKTSQKCRRQLSPAVRPLVSMLRLDSLDSNEAALLALLNLAVKDENMAEDHVAVSFSYCIKDQTTCLVLKILNIHPASQKWEFSLTLMSFKLTGSFSPFSDMMEIEPLAEIMIEACCSVGSSGIHRSGDTCLCMGSCCIHAIPTINKVNIVASGALEPIISFLQSQNSNMQEYATASLLTLSASTINKPTISAAGAIPLLVEILRHGSPQARVDAVLALYNLSTYSDNISIILEAKPIPSIVDLLKTCKKSSKTTEKCSALIESLVAFDEGRTALTSEEGGVLAVVEVLENGSLQSREHAVGALLTMCQSDRCKYREPILREGVIPGLLELTVQGTPKSQSKAPTLLRLLRDSPHPRSELQPDTLENIVCNLISQIDSEDQSRKAKKMLAEMVQVSMEQSLRHLQQRAVVCTPTDLPINNCTSEVSSK</sequence>
<dbReference type="Pfam" id="PF25598">
    <property type="entry name" value="ARM_PUB"/>
    <property type="match status" value="1"/>
</dbReference>
<reference evidence="5 6" key="1">
    <citation type="journal article" date="2018" name="PLoS Genet.">
        <title>Population sequencing reveals clonal diversity and ancestral inbreeding in the grapevine cultivar Chardonnay.</title>
        <authorList>
            <person name="Roach M.J."/>
            <person name="Johnson D.L."/>
            <person name="Bohlmann J."/>
            <person name="van Vuuren H.J."/>
            <person name="Jones S.J."/>
            <person name="Pretorius I.S."/>
            <person name="Schmidt S.A."/>
            <person name="Borneman A.R."/>
        </authorList>
    </citation>
    <scope>NUCLEOTIDE SEQUENCE [LARGE SCALE GENOMIC DNA]</scope>
    <source>
        <strain evidence="6">cv. Chardonnay</strain>
        <tissue evidence="5">Leaf</tissue>
    </source>
</reference>
<evidence type="ECO:0000313" key="6">
    <source>
        <dbReference type="Proteomes" id="UP000288805"/>
    </source>
</evidence>
<feature type="domain" description="U-box" evidence="4">
    <location>
        <begin position="204"/>
        <end position="403"/>
    </location>
</feature>
<dbReference type="InterPro" id="IPR016024">
    <property type="entry name" value="ARM-type_fold"/>
</dbReference>
<dbReference type="InterPro" id="IPR000225">
    <property type="entry name" value="Armadillo"/>
</dbReference>
<dbReference type="PROSITE" id="PS50176">
    <property type="entry name" value="ARM_REPEAT"/>
    <property type="match status" value="2"/>
</dbReference>
<feature type="repeat" description="ARM" evidence="3">
    <location>
        <begin position="203"/>
        <end position="245"/>
    </location>
</feature>
<accession>A0A438JF98</accession>
<dbReference type="Proteomes" id="UP000288805">
    <property type="component" value="Unassembled WGS sequence"/>
</dbReference>
<dbReference type="PANTHER" id="PTHR23315:SF65">
    <property type="entry name" value="ARM REPEAT SUPERFAMILY PROTEIN"/>
    <property type="match status" value="1"/>
</dbReference>
<feature type="repeat" description="ARM" evidence="3">
    <location>
        <begin position="244"/>
        <end position="284"/>
    </location>
</feature>
<dbReference type="EMBL" id="QGNW01000045">
    <property type="protein sequence ID" value="RVX07628.1"/>
    <property type="molecule type" value="Genomic_DNA"/>
</dbReference>
<dbReference type="SUPFAM" id="SSF48371">
    <property type="entry name" value="ARM repeat"/>
    <property type="match status" value="1"/>
</dbReference>
<dbReference type="Gene3D" id="1.25.10.10">
    <property type="entry name" value="Leucine-rich Repeat Variant"/>
    <property type="match status" value="3"/>
</dbReference>
<protein>
    <submittedName>
        <fullName evidence="5">U-box domain-containing protein 4</fullName>
    </submittedName>
</protein>
<keyword evidence="1" id="KW-0677">Repeat</keyword>